<evidence type="ECO:0000313" key="3">
    <source>
        <dbReference type="Proteomes" id="UP000183940"/>
    </source>
</evidence>
<dbReference type="SUPFAM" id="SSF88723">
    <property type="entry name" value="PIN domain-like"/>
    <property type="match status" value="1"/>
</dbReference>
<dbReference type="InterPro" id="IPR002716">
    <property type="entry name" value="PIN_dom"/>
</dbReference>
<keyword evidence="3" id="KW-1185">Reference proteome</keyword>
<reference evidence="2" key="1">
    <citation type="submission" date="2016-10" db="EMBL/GenBank/DDBJ databases">
        <title>CRISPR-Cas defence system in Roseofilum reptotaenium: evidence of a bacteriophage-cyanobacterium arms race in the coral black band disease.</title>
        <authorList>
            <person name="Buerger P."/>
            <person name="Wood-Charlson E.M."/>
            <person name="Weynberg K.D."/>
            <person name="Willis B."/>
            <person name="Van Oppen M.J."/>
        </authorList>
    </citation>
    <scope>NUCLEOTIDE SEQUENCE [LARGE SCALE GENOMIC DNA]</scope>
    <source>
        <strain evidence="2">AO1-A</strain>
    </source>
</reference>
<dbReference type="Proteomes" id="UP000183940">
    <property type="component" value="Unassembled WGS sequence"/>
</dbReference>
<dbReference type="PANTHER" id="PTHR34610">
    <property type="entry name" value="SSL7007 PROTEIN"/>
    <property type="match status" value="1"/>
</dbReference>
<dbReference type="NCBIfam" id="TIGR00305">
    <property type="entry name" value="putative toxin-antitoxin system toxin component, PIN family"/>
    <property type="match status" value="1"/>
</dbReference>
<dbReference type="InterPro" id="IPR029060">
    <property type="entry name" value="PIN-like_dom_sf"/>
</dbReference>
<dbReference type="Pfam" id="PF13470">
    <property type="entry name" value="PIN_3"/>
    <property type="match status" value="1"/>
</dbReference>
<sequence>MSYIAVFDTNILISALLSTTSYPFQYLALAKTGKIKSVTCQGILDEFREKLLLKCKFSEEMAKAAVDEVLSFSNLVRISRTLKTIPADPDDDRVVECAVMGNVSHIVTGDKLR</sequence>
<dbReference type="AlphaFoldDB" id="A0A1L9QVT5"/>
<name>A0A1L9QVT5_9CYAN</name>
<gene>
    <name evidence="2" type="ORF">BI308_04910</name>
</gene>
<proteinExistence type="predicted"/>
<evidence type="ECO:0000259" key="1">
    <source>
        <dbReference type="Pfam" id="PF13470"/>
    </source>
</evidence>
<dbReference type="EMBL" id="MLAW01000005">
    <property type="protein sequence ID" value="OJJ26717.1"/>
    <property type="molecule type" value="Genomic_DNA"/>
</dbReference>
<dbReference type="InterPro" id="IPR002850">
    <property type="entry name" value="PIN_toxin-like"/>
</dbReference>
<organism evidence="2 3">
    <name type="scientific">Roseofilum reptotaenium AO1-A</name>
    <dbReference type="NCBI Taxonomy" id="1925591"/>
    <lineage>
        <taxon>Bacteria</taxon>
        <taxon>Bacillati</taxon>
        <taxon>Cyanobacteriota</taxon>
        <taxon>Cyanophyceae</taxon>
        <taxon>Desertifilales</taxon>
        <taxon>Desertifilaceae</taxon>
        <taxon>Roseofilum</taxon>
    </lineage>
</organism>
<dbReference type="STRING" id="1925591.BI308_04910"/>
<feature type="domain" description="PIN" evidence="1">
    <location>
        <begin position="5"/>
        <end position="111"/>
    </location>
</feature>
<accession>A0A1L9QVT5</accession>
<evidence type="ECO:0000313" key="2">
    <source>
        <dbReference type="EMBL" id="OJJ26717.1"/>
    </source>
</evidence>
<comment type="caution">
    <text evidence="2">The sequence shown here is derived from an EMBL/GenBank/DDBJ whole genome shotgun (WGS) entry which is preliminary data.</text>
</comment>
<protein>
    <submittedName>
        <fullName evidence="2">Toxin-antitoxin system toxin component, PIN family</fullName>
    </submittedName>
</protein>
<dbReference type="PANTHER" id="PTHR34610:SF3">
    <property type="entry name" value="SSL7007 PROTEIN"/>
    <property type="match status" value="1"/>
</dbReference>